<evidence type="ECO:0000256" key="3">
    <source>
        <dbReference type="ARBA" id="ARBA00022676"/>
    </source>
</evidence>
<evidence type="ECO:0000256" key="7">
    <source>
        <dbReference type="ARBA" id="ARBA00023136"/>
    </source>
</evidence>
<feature type="non-terminal residue" evidence="9">
    <location>
        <position position="1"/>
    </location>
</feature>
<dbReference type="GO" id="GO:0016763">
    <property type="term" value="F:pentosyltransferase activity"/>
    <property type="evidence" value="ECO:0007669"/>
    <property type="project" value="TreeGrafter"/>
</dbReference>
<organism evidence="9">
    <name type="scientific">marine metagenome</name>
    <dbReference type="NCBI Taxonomy" id="408172"/>
    <lineage>
        <taxon>unclassified sequences</taxon>
        <taxon>metagenomes</taxon>
        <taxon>ecological metagenomes</taxon>
    </lineage>
</organism>
<name>A0A382BJN2_9ZZZZ</name>
<feature type="transmembrane region" description="Helical" evidence="8">
    <location>
        <begin position="266"/>
        <end position="284"/>
    </location>
</feature>
<keyword evidence="5 8" id="KW-0812">Transmembrane</keyword>
<feature type="transmembrane region" description="Helical" evidence="8">
    <location>
        <begin position="41"/>
        <end position="60"/>
    </location>
</feature>
<accession>A0A382BJN2</accession>
<feature type="transmembrane region" description="Helical" evidence="8">
    <location>
        <begin position="448"/>
        <end position="471"/>
    </location>
</feature>
<reference evidence="9" key="1">
    <citation type="submission" date="2018-05" db="EMBL/GenBank/DDBJ databases">
        <authorList>
            <person name="Lanie J.A."/>
            <person name="Ng W.-L."/>
            <person name="Kazmierczak K.M."/>
            <person name="Andrzejewski T.M."/>
            <person name="Davidsen T.M."/>
            <person name="Wayne K.J."/>
            <person name="Tettelin H."/>
            <person name="Glass J.I."/>
            <person name="Rusch D."/>
            <person name="Podicherti R."/>
            <person name="Tsui H.-C.T."/>
            <person name="Winkler M.E."/>
        </authorList>
    </citation>
    <scope>NUCLEOTIDE SEQUENCE</scope>
</reference>
<evidence type="ECO:0000256" key="6">
    <source>
        <dbReference type="ARBA" id="ARBA00022989"/>
    </source>
</evidence>
<dbReference type="AlphaFoldDB" id="A0A382BJN2"/>
<keyword evidence="3" id="KW-0328">Glycosyltransferase</keyword>
<feature type="transmembrane region" description="Helical" evidence="8">
    <location>
        <begin position="72"/>
        <end position="93"/>
    </location>
</feature>
<evidence type="ECO:0000256" key="4">
    <source>
        <dbReference type="ARBA" id="ARBA00022679"/>
    </source>
</evidence>
<feature type="transmembrane region" description="Helical" evidence="8">
    <location>
        <begin position="289"/>
        <end position="307"/>
    </location>
</feature>
<keyword evidence="7 8" id="KW-0472">Membrane</keyword>
<feature type="transmembrane region" description="Helical" evidence="8">
    <location>
        <begin position="313"/>
        <end position="330"/>
    </location>
</feature>
<evidence type="ECO:0000256" key="1">
    <source>
        <dbReference type="ARBA" id="ARBA00004651"/>
    </source>
</evidence>
<proteinExistence type="predicted"/>
<evidence type="ECO:0000256" key="8">
    <source>
        <dbReference type="SAM" id="Phobius"/>
    </source>
</evidence>
<feature type="transmembrane region" description="Helical" evidence="8">
    <location>
        <begin position="158"/>
        <end position="188"/>
    </location>
</feature>
<protein>
    <submittedName>
        <fullName evidence="9">Uncharacterized protein</fullName>
    </submittedName>
</protein>
<keyword evidence="2" id="KW-1003">Cell membrane</keyword>
<dbReference type="InterPro" id="IPR050297">
    <property type="entry name" value="LipidA_mod_glycosyltrf_83"/>
</dbReference>
<sequence>AYLRSGFIDGDFDFFDEKRYWHFDAVTETGYVANYWPMGPALFWSPFFLAGHGLAAVYNAMDYPVPLDGHSFPYQTLTFLGSSIEGFAALFLCYALTRRLYSARAALAASVFAFTATCLPYFVFVRNRMSHSTDVLACLIFFYFYLKYRESESKPWSFFVLWGALGGLLIMVRYINVFYLIIPFWLIVETALDKEASPKRKRIVFGKFFAGGIALAVVFAPQLAAWNSLHGVLSSLNPYTVVVRPSLFSVLGSYKDFLFGGNQGLFFFEPIWALGLVGLVFVFLRDRRFAGPCLAAAFLFTVAPVVVGHDGSFGQRYLLPALPLLAIGLAEVVERARRFQGIVWVAGAAASAWIFLLIAHYKTVFEHNVPDYISQTFKNVPSLFESGEFFRPTTLPHYLSTGNYGLDDYRDVFFLLIFPTLQILVPIVLTLAVFRLREGTPLFKKAKGYVVPAAAAALLAISAAATIFIAVRHPPLPVEVKSERHRISAAGKFLKAFPNPKKMDAELKRAERFSGNEDAHLALRGDAFFIRREFEPARKFYALAVAKNPRSYAALQLERADFLAGRIDLDPASLLNELKSGKSGDEINRRLGIYYLDALKQPVEAMKYFKSSLETNPEQAHKKGMESALSQYGKQWRRLTSRGQDPDSLPGLYFHMLNTEVNRARLNFFQIDQPF</sequence>
<dbReference type="PANTHER" id="PTHR33908">
    <property type="entry name" value="MANNOSYLTRANSFERASE YKCB-RELATED"/>
    <property type="match status" value="1"/>
</dbReference>
<feature type="transmembrane region" description="Helical" evidence="8">
    <location>
        <begin position="105"/>
        <end position="123"/>
    </location>
</feature>
<feature type="transmembrane region" description="Helical" evidence="8">
    <location>
        <begin position="412"/>
        <end position="436"/>
    </location>
</feature>
<keyword evidence="6 8" id="KW-1133">Transmembrane helix</keyword>
<gene>
    <name evidence="9" type="ORF">METZ01_LOCUS166605</name>
</gene>
<dbReference type="GO" id="GO:0008610">
    <property type="term" value="P:lipid biosynthetic process"/>
    <property type="evidence" value="ECO:0007669"/>
    <property type="project" value="UniProtKB-ARBA"/>
</dbReference>
<feature type="transmembrane region" description="Helical" evidence="8">
    <location>
        <begin position="342"/>
        <end position="361"/>
    </location>
</feature>
<evidence type="ECO:0000256" key="5">
    <source>
        <dbReference type="ARBA" id="ARBA00022692"/>
    </source>
</evidence>
<keyword evidence="4" id="KW-0808">Transferase</keyword>
<evidence type="ECO:0000256" key="2">
    <source>
        <dbReference type="ARBA" id="ARBA00022475"/>
    </source>
</evidence>
<dbReference type="PANTHER" id="PTHR33908:SF11">
    <property type="entry name" value="MEMBRANE PROTEIN"/>
    <property type="match status" value="1"/>
</dbReference>
<feature type="transmembrane region" description="Helical" evidence="8">
    <location>
        <begin position="208"/>
        <end position="229"/>
    </location>
</feature>
<dbReference type="GO" id="GO:0005886">
    <property type="term" value="C:plasma membrane"/>
    <property type="evidence" value="ECO:0007669"/>
    <property type="project" value="UniProtKB-SubCell"/>
</dbReference>
<evidence type="ECO:0000313" key="9">
    <source>
        <dbReference type="EMBL" id="SVB13751.1"/>
    </source>
</evidence>
<dbReference type="EMBL" id="UINC01030029">
    <property type="protein sequence ID" value="SVB13751.1"/>
    <property type="molecule type" value="Genomic_DNA"/>
</dbReference>
<comment type="subcellular location">
    <subcellularLocation>
        <location evidence="1">Cell membrane</location>
        <topology evidence="1">Multi-pass membrane protein</topology>
    </subcellularLocation>
</comment>